<comment type="pathway">
    <text evidence="1 8">Amino-acid biosynthesis; L-isoleucine biosynthesis; L-isoleucine from 2-oxobutanoate: step 1/4.</text>
</comment>
<keyword evidence="6 8" id="KW-0100">Branched-chain amino acid biosynthesis</keyword>
<evidence type="ECO:0000256" key="6">
    <source>
        <dbReference type="ARBA" id="ARBA00023304"/>
    </source>
</evidence>
<keyword evidence="5 8" id="KW-0028">Amino-acid biosynthesis</keyword>
<dbReference type="Proteomes" id="UP000263486">
    <property type="component" value="Unassembled WGS sequence"/>
</dbReference>
<sequence length="161" mass="18404">MREYQVLVIMKDIPGVLSKISGLFSKRGFNINGITSGVSERDGFFRMTISVIGNKKIIEQIKKQVAKLVDVVEVQIFDKERTIKRELILVKIKTDFKTRTELIEVAEIFKGKIIDISHESLIIELIGDLDKIDGFLRLVQKFEVLEISRTGITAMHRGEKQ</sequence>
<evidence type="ECO:0000313" key="11">
    <source>
        <dbReference type="Proteomes" id="UP000263486"/>
    </source>
</evidence>
<dbReference type="Pfam" id="PF10369">
    <property type="entry name" value="ALS_ss_C"/>
    <property type="match status" value="1"/>
</dbReference>
<dbReference type="EC" id="2.2.1.6" evidence="8"/>
<organism evidence="10 11">
    <name type="scientific">Psychrilyobacter piezotolerans</name>
    <dbReference type="NCBI Taxonomy" id="2293438"/>
    <lineage>
        <taxon>Bacteria</taxon>
        <taxon>Fusobacteriati</taxon>
        <taxon>Fusobacteriota</taxon>
        <taxon>Fusobacteriia</taxon>
        <taxon>Fusobacteriales</taxon>
        <taxon>Fusobacteriaceae</taxon>
        <taxon>Psychrilyobacter</taxon>
    </lineage>
</organism>
<gene>
    <name evidence="10" type="ORF">DYH56_04875</name>
</gene>
<evidence type="ECO:0000256" key="8">
    <source>
        <dbReference type="RuleBase" id="RU368092"/>
    </source>
</evidence>
<comment type="function">
    <text evidence="8">Catalyzes the conversion of 2 pyruvate molecules into acetolactate in the first common step of the biosynthetic pathway of the branched-amino acids such as leucine, isoleucine, and valine.</text>
</comment>
<dbReference type="RefSeq" id="WP_114641739.1">
    <property type="nucleotide sequence ID" value="NZ_JAACIO010000007.1"/>
</dbReference>
<dbReference type="InterPro" id="IPR019455">
    <property type="entry name" value="Acetolactate_synth_ssu_C"/>
</dbReference>
<dbReference type="EMBL" id="QUAJ01000006">
    <property type="protein sequence ID" value="REI42055.1"/>
    <property type="molecule type" value="Genomic_DNA"/>
</dbReference>
<dbReference type="InterPro" id="IPR004789">
    <property type="entry name" value="Acetalactate_synth_ssu"/>
</dbReference>
<dbReference type="CDD" id="cd04878">
    <property type="entry name" value="ACT_AHAS"/>
    <property type="match status" value="1"/>
</dbReference>
<feature type="domain" description="ACT" evidence="9">
    <location>
        <begin position="5"/>
        <end position="79"/>
    </location>
</feature>
<proteinExistence type="inferred from homology"/>
<dbReference type="PROSITE" id="PS51671">
    <property type="entry name" value="ACT"/>
    <property type="match status" value="1"/>
</dbReference>
<comment type="caution">
    <text evidence="10">The sequence shown here is derived from an EMBL/GenBank/DDBJ whole genome shotgun (WGS) entry which is preliminary data.</text>
</comment>
<evidence type="ECO:0000256" key="5">
    <source>
        <dbReference type="ARBA" id="ARBA00022605"/>
    </source>
</evidence>
<evidence type="ECO:0000256" key="4">
    <source>
        <dbReference type="ARBA" id="ARBA00011744"/>
    </source>
</evidence>
<dbReference type="GO" id="GO:0003984">
    <property type="term" value="F:acetolactate synthase activity"/>
    <property type="evidence" value="ECO:0007669"/>
    <property type="project" value="UniProtKB-EC"/>
</dbReference>
<evidence type="ECO:0000259" key="9">
    <source>
        <dbReference type="PROSITE" id="PS51671"/>
    </source>
</evidence>
<comment type="subunit">
    <text evidence="4 8">Dimer of large and small chains.</text>
</comment>
<dbReference type="InterPro" id="IPR027271">
    <property type="entry name" value="Acetolactate_synth/TF_NikR_C"/>
</dbReference>
<dbReference type="InterPro" id="IPR045865">
    <property type="entry name" value="ACT-like_dom_sf"/>
</dbReference>
<dbReference type="InterPro" id="IPR002912">
    <property type="entry name" value="ACT_dom"/>
</dbReference>
<dbReference type="Gene3D" id="3.30.70.260">
    <property type="match status" value="1"/>
</dbReference>
<accession>A0ABX9KIN8</accession>
<comment type="catalytic activity">
    <reaction evidence="7 8">
        <text>2 pyruvate + H(+) = (2S)-2-acetolactate + CO2</text>
        <dbReference type="Rhea" id="RHEA:25249"/>
        <dbReference type="ChEBI" id="CHEBI:15361"/>
        <dbReference type="ChEBI" id="CHEBI:15378"/>
        <dbReference type="ChEBI" id="CHEBI:16526"/>
        <dbReference type="ChEBI" id="CHEBI:58476"/>
        <dbReference type="EC" id="2.2.1.6"/>
    </reaction>
</comment>
<evidence type="ECO:0000256" key="1">
    <source>
        <dbReference type="ARBA" id="ARBA00004974"/>
    </source>
</evidence>
<evidence type="ECO:0000313" key="10">
    <source>
        <dbReference type="EMBL" id="REI42055.1"/>
    </source>
</evidence>
<comment type="pathway">
    <text evidence="2 8">Amino-acid biosynthesis; L-valine biosynthesis; L-valine from pyruvate: step 1/4.</text>
</comment>
<dbReference type="InterPro" id="IPR039557">
    <property type="entry name" value="AHAS_ACT"/>
</dbReference>
<protein>
    <recommendedName>
        <fullName evidence="8">Acetolactate synthase small subunit</fullName>
        <shortName evidence="8">AHAS</shortName>
        <shortName evidence="8">ALS</shortName>
        <ecNumber evidence="8">2.2.1.6</ecNumber>
    </recommendedName>
    <alternativeName>
        <fullName evidence="8">Acetohydroxy-acid synthase small subunit</fullName>
    </alternativeName>
</protein>
<evidence type="ECO:0000256" key="3">
    <source>
        <dbReference type="ARBA" id="ARBA00006341"/>
    </source>
</evidence>
<keyword evidence="8 10" id="KW-0808">Transferase</keyword>
<dbReference type="InterPro" id="IPR054480">
    <property type="entry name" value="AHAS_small-like_ACT"/>
</dbReference>
<dbReference type="PANTHER" id="PTHR30239">
    <property type="entry name" value="ACETOLACTATE SYNTHASE SMALL SUBUNIT"/>
    <property type="match status" value="1"/>
</dbReference>
<dbReference type="Pfam" id="PF22629">
    <property type="entry name" value="ACT_AHAS_ss"/>
    <property type="match status" value="1"/>
</dbReference>
<keyword evidence="11" id="KW-1185">Reference proteome</keyword>
<comment type="similarity">
    <text evidence="3 8">Belongs to the acetolactate synthase small subunit family.</text>
</comment>
<dbReference type="SUPFAM" id="SSF55021">
    <property type="entry name" value="ACT-like"/>
    <property type="match status" value="2"/>
</dbReference>
<evidence type="ECO:0000256" key="2">
    <source>
        <dbReference type="ARBA" id="ARBA00005025"/>
    </source>
</evidence>
<name>A0ABX9KIN8_9FUSO</name>
<evidence type="ECO:0000256" key="7">
    <source>
        <dbReference type="ARBA" id="ARBA00048670"/>
    </source>
</evidence>
<dbReference type="NCBIfam" id="NF008864">
    <property type="entry name" value="PRK11895.1"/>
    <property type="match status" value="1"/>
</dbReference>
<dbReference type="PANTHER" id="PTHR30239:SF0">
    <property type="entry name" value="ACETOLACTATE SYNTHASE SMALL SUBUNIT 1, CHLOROPLASTIC"/>
    <property type="match status" value="1"/>
</dbReference>
<reference evidence="10 11" key="1">
    <citation type="submission" date="2018-08" db="EMBL/GenBank/DDBJ databases">
        <title>Draft genome sequence of Psychrilyobacter sp. strain SD5 isolated from Black Sea water.</title>
        <authorList>
            <person name="Yadav S."/>
            <person name="Villanueva L."/>
            <person name="Damste J.S.S."/>
        </authorList>
    </citation>
    <scope>NUCLEOTIDE SEQUENCE [LARGE SCALE GENOMIC DNA]</scope>
    <source>
        <strain evidence="10 11">SD5</strain>
    </source>
</reference>
<dbReference type="NCBIfam" id="TIGR00119">
    <property type="entry name" value="acolac_sm"/>
    <property type="match status" value="1"/>
</dbReference>
<dbReference type="Gene3D" id="3.30.70.1150">
    <property type="entry name" value="ACT-like. Chain A, domain 2"/>
    <property type="match status" value="1"/>
</dbReference>